<reference evidence="2 4" key="2">
    <citation type="submission" date="2022-02" db="EMBL/GenBank/DDBJ databases">
        <title>Uncovering new skin microbiome diversity through culturing and metagenomics.</title>
        <authorList>
            <person name="Conlan S."/>
            <person name="Deming C."/>
            <person name="Nisc Comparative Sequencing Program N."/>
            <person name="Segre J.A."/>
        </authorList>
    </citation>
    <scope>NUCLEOTIDE SEQUENCE [LARGE SCALE GENOMIC DNA]</scope>
    <source>
        <strain evidence="2 4">ACRQV</strain>
    </source>
</reference>
<sequence length="220" mass="23746">MSKRISTGWWWAATLPALAVMLAASSSVMVHGYRPLSVHNVVASGFNEPASFNFEYRVDEEKVKHAATVQLTQLDAGYREEFNAAYAAKNLMDPPTLAGETEVVKATVAWQADPETPLGSCTVALRDTSRLEHPARLAVSPQDVPGELPAAVPSLCEPEGATGPGGVDLLELDANILPEPSTRPGNWEMSYYFVVNSGFEPEDLVISWGAPHEVRLSARA</sequence>
<dbReference type="EMBL" id="CP010827">
    <property type="protein sequence ID" value="AJI78065.1"/>
    <property type="molecule type" value="Genomic_DNA"/>
</dbReference>
<evidence type="ECO:0000313" key="1">
    <source>
        <dbReference type="EMBL" id="AJI78065.1"/>
    </source>
</evidence>
<dbReference type="RefSeq" id="WP_052471362.1">
    <property type="nucleotide sequence ID" value="NZ_CP010827.1"/>
</dbReference>
<dbReference type="HOGENOM" id="CLU_1254200_0_0_11"/>
<dbReference type="OrthoDB" id="4418645at2"/>
<proteinExistence type="predicted"/>
<evidence type="ECO:0000313" key="4">
    <source>
        <dbReference type="Proteomes" id="UP001521911"/>
    </source>
</evidence>
<dbReference type="Proteomes" id="UP001521911">
    <property type="component" value="Unassembled WGS sequence"/>
</dbReference>
<dbReference type="STRING" id="161899.CSING_02575"/>
<dbReference type="Proteomes" id="UP000031890">
    <property type="component" value="Chromosome"/>
</dbReference>
<dbReference type="AlphaFoldDB" id="A0A0B6F0T6"/>
<organism evidence="1 3">
    <name type="scientific">Corynebacterium singulare</name>
    <dbReference type="NCBI Taxonomy" id="161899"/>
    <lineage>
        <taxon>Bacteria</taxon>
        <taxon>Bacillati</taxon>
        <taxon>Actinomycetota</taxon>
        <taxon>Actinomycetes</taxon>
        <taxon>Mycobacteriales</taxon>
        <taxon>Corynebacteriaceae</taxon>
        <taxon>Corynebacterium</taxon>
    </lineage>
</organism>
<dbReference type="KEGG" id="csx:CSING_02575"/>
<gene>
    <name evidence="1" type="ORF">CSING_02575</name>
    <name evidence="2" type="ORF">MHK08_06990</name>
</gene>
<evidence type="ECO:0000313" key="3">
    <source>
        <dbReference type="Proteomes" id="UP000031890"/>
    </source>
</evidence>
<dbReference type="EMBL" id="JAKRDF010000006">
    <property type="protein sequence ID" value="MCG7276213.1"/>
    <property type="molecule type" value="Genomic_DNA"/>
</dbReference>
<protein>
    <submittedName>
        <fullName evidence="1">Uncharacterized protein</fullName>
    </submittedName>
</protein>
<name>A0A0B6F0T6_9CORY</name>
<accession>A0A0B6F0T6</accession>
<keyword evidence="4" id="KW-1185">Reference proteome</keyword>
<reference evidence="1 3" key="1">
    <citation type="journal article" date="2015" name="Genome Announc.">
        <title>Complete Genome Sequence and Annotation of Corynebacterium singulare DSM 44357, Isolated from a Human Semen Specimen.</title>
        <authorList>
            <person name="Merten M."/>
            <person name="Brinkrolf K."/>
            <person name="Albersmeier A."/>
            <person name="Kutter Y."/>
            <person name="Ruckert C."/>
            <person name="Tauch A."/>
        </authorList>
    </citation>
    <scope>NUCLEOTIDE SEQUENCE [LARGE SCALE GENOMIC DNA]</scope>
    <source>
        <strain evidence="1">IBS B52218</strain>
    </source>
</reference>
<evidence type="ECO:0000313" key="2">
    <source>
        <dbReference type="EMBL" id="MCG7276213.1"/>
    </source>
</evidence>